<sequence length="364" mass="41911">MRRLIVGVLCVTNAIVFSQEDPDVFTLDANYFYGTILQHNAGISHLITDHPSGVILSFNKKTYGFKPWESRYNYPDWGFSFVYQDMKDSYLGENYGVSAHYNFYFLKRNLNLRIGQGLAYTTNPYDRETNYSNIAYGSKLMSSTYLMFNYKKENLFEGLGFQAGLSLIHYSNANVKAPNSSTNTFAFNVGANYMIGYKEEPEFQPSTVSKEFTENIKYNFAFSTGVNESDIVGTGQFPFYNLAFYADKRINRKSALHVGAEAFFAQFLKELIYYYSVAYQERNIDPNTDYKRFGVFVGHELFINKMSFLTQVGYYVYYPYDFEGRVYNRIGLKRYFGDQFFGAITLKAHAAKAEAVEFGIGVRL</sequence>
<keyword evidence="2" id="KW-1185">Reference proteome</keyword>
<dbReference type="Proteomes" id="UP000294689">
    <property type="component" value="Unassembled WGS sequence"/>
</dbReference>
<protein>
    <submittedName>
        <fullName evidence="1">Lipid A 3-O-deacylase PagL</fullName>
    </submittedName>
</protein>
<gene>
    <name evidence="1" type="ORF">BXY82_1303</name>
</gene>
<accession>A0A4R7QA36</accession>
<reference evidence="1 2" key="1">
    <citation type="submission" date="2019-03" db="EMBL/GenBank/DDBJ databases">
        <title>Genomic Encyclopedia of Archaeal and Bacterial Type Strains, Phase II (KMG-II): from individual species to whole genera.</title>
        <authorList>
            <person name="Goeker M."/>
        </authorList>
    </citation>
    <scope>NUCLEOTIDE SEQUENCE [LARGE SCALE GENOMIC DNA]</scope>
    <source>
        <strain evidence="1 2">DSM 28135</strain>
    </source>
</reference>
<evidence type="ECO:0000313" key="2">
    <source>
        <dbReference type="Proteomes" id="UP000294689"/>
    </source>
</evidence>
<dbReference type="Gene3D" id="2.40.160.20">
    <property type="match status" value="1"/>
</dbReference>
<organism evidence="1 2">
    <name type="scientific">Gelidibacter sediminis</name>
    <dbReference type="NCBI Taxonomy" id="1608710"/>
    <lineage>
        <taxon>Bacteria</taxon>
        <taxon>Pseudomonadati</taxon>
        <taxon>Bacteroidota</taxon>
        <taxon>Flavobacteriia</taxon>
        <taxon>Flavobacteriales</taxon>
        <taxon>Flavobacteriaceae</taxon>
        <taxon>Gelidibacter</taxon>
    </lineage>
</organism>
<dbReference type="RefSeq" id="WP_133757311.1">
    <property type="nucleotide sequence ID" value="NZ_SOBW01000007.1"/>
</dbReference>
<evidence type="ECO:0000313" key="1">
    <source>
        <dbReference type="EMBL" id="TDU43882.1"/>
    </source>
</evidence>
<dbReference type="Pfam" id="PF09411">
    <property type="entry name" value="PagL"/>
    <property type="match status" value="1"/>
</dbReference>
<comment type="caution">
    <text evidence="1">The sequence shown here is derived from an EMBL/GenBank/DDBJ whole genome shotgun (WGS) entry which is preliminary data.</text>
</comment>
<proteinExistence type="predicted"/>
<dbReference type="InterPro" id="IPR018550">
    <property type="entry name" value="Lipid-A_deacylase-rel"/>
</dbReference>
<name>A0A4R7QA36_9FLAO</name>
<dbReference type="EMBL" id="SOBW01000007">
    <property type="protein sequence ID" value="TDU43882.1"/>
    <property type="molecule type" value="Genomic_DNA"/>
</dbReference>
<dbReference type="OrthoDB" id="627554at2"/>
<dbReference type="AlphaFoldDB" id="A0A4R7QA36"/>